<dbReference type="EMBL" id="PDUG01000004">
    <property type="protein sequence ID" value="PIC36666.1"/>
    <property type="molecule type" value="Genomic_DNA"/>
</dbReference>
<dbReference type="PANTHER" id="PTHR21503">
    <property type="entry name" value="F-BOX-CONTAINING HYPOTHETICAL PROTEIN C.ELEGANS"/>
    <property type="match status" value="1"/>
</dbReference>
<organism evidence="1 2">
    <name type="scientific">Caenorhabditis nigoni</name>
    <dbReference type="NCBI Taxonomy" id="1611254"/>
    <lineage>
        <taxon>Eukaryota</taxon>
        <taxon>Metazoa</taxon>
        <taxon>Ecdysozoa</taxon>
        <taxon>Nematoda</taxon>
        <taxon>Chromadorea</taxon>
        <taxon>Rhabditida</taxon>
        <taxon>Rhabditina</taxon>
        <taxon>Rhabditomorpha</taxon>
        <taxon>Rhabditoidea</taxon>
        <taxon>Rhabditidae</taxon>
        <taxon>Peloderinae</taxon>
        <taxon>Caenorhabditis</taxon>
    </lineage>
</organism>
<dbReference type="AlphaFoldDB" id="A0A2G5UBM6"/>
<evidence type="ECO:0000313" key="1">
    <source>
        <dbReference type="EMBL" id="PIC36666.1"/>
    </source>
</evidence>
<dbReference type="Proteomes" id="UP000230233">
    <property type="component" value="Chromosome IV"/>
</dbReference>
<evidence type="ECO:0000313" key="2">
    <source>
        <dbReference type="Proteomes" id="UP000230233"/>
    </source>
</evidence>
<comment type="caution">
    <text evidence="1">The sequence shown here is derived from an EMBL/GenBank/DDBJ whole genome shotgun (WGS) entry which is preliminary data.</text>
</comment>
<accession>A0A2G5UBM6</accession>
<protein>
    <recommendedName>
        <fullName evidence="3">F-box domain-containing protein</fullName>
    </recommendedName>
</protein>
<evidence type="ECO:0008006" key="3">
    <source>
        <dbReference type="Google" id="ProtNLM"/>
    </source>
</evidence>
<keyword evidence="2" id="KW-1185">Reference proteome</keyword>
<gene>
    <name evidence="1" type="primary">Cnig_chr_IV.g15581</name>
    <name evidence="1" type="ORF">B9Z55_015581</name>
</gene>
<sequence length="336" mass="38850">MNEPPKNPKFGLLMCPFALREQIVRNMELMDAFYFSTLSKRSKRLVHNAKIRIESLLFCFGSWIPNDKISVEAIEERNSFRIGLSESNAPSERDPAIMDGVKLASFINETADDYRKKLSAHILFIFHSKLINVHIERNLAEPLRKFFLWDVSKTFDFVRIGWCGSILISSEDLKFILQTIKSIRCCLGIKIDDAHFKYQEAMECENFLAKYSAQWLDTVGILHRNPKMKKLHLQNIQGEQINDLLKQWINGEVDLEFLIGSNRNGLPADVILDGIVTLDPTIAHEQAKEVYPRRVINGQLMNIQRKIDGQLATIHLTEKECFAIMWTEKRLAELRN</sequence>
<dbReference type="PANTHER" id="PTHR21503:SF8">
    <property type="entry name" value="F-BOX ASSOCIATED DOMAIN-CONTAINING PROTEIN-RELATED"/>
    <property type="match status" value="1"/>
</dbReference>
<name>A0A2G5UBM6_9PELO</name>
<proteinExistence type="predicted"/>
<reference evidence="2" key="1">
    <citation type="submission" date="2017-10" db="EMBL/GenBank/DDBJ databases">
        <title>Rapid genome shrinkage in a self-fertile nematode reveals novel sperm competition proteins.</title>
        <authorList>
            <person name="Yin D."/>
            <person name="Schwarz E.M."/>
            <person name="Thomas C.G."/>
            <person name="Felde R.L."/>
            <person name="Korf I.F."/>
            <person name="Cutter A.D."/>
            <person name="Schartner C.M."/>
            <person name="Ralston E.J."/>
            <person name="Meyer B.J."/>
            <person name="Haag E.S."/>
        </authorList>
    </citation>
    <scope>NUCLEOTIDE SEQUENCE [LARGE SCALE GENOMIC DNA]</scope>
    <source>
        <strain evidence="2">JU1422</strain>
    </source>
</reference>